<dbReference type="InterPro" id="IPR001647">
    <property type="entry name" value="HTH_TetR"/>
</dbReference>
<dbReference type="Pfam" id="PF16925">
    <property type="entry name" value="TetR_C_13"/>
    <property type="match status" value="1"/>
</dbReference>
<dbReference type="EMBL" id="JAUSQU010000001">
    <property type="protein sequence ID" value="MDP9841125.1"/>
    <property type="molecule type" value="Genomic_DNA"/>
</dbReference>
<dbReference type="PRINTS" id="PR00455">
    <property type="entry name" value="HTHTETR"/>
</dbReference>
<dbReference type="PROSITE" id="PS50977">
    <property type="entry name" value="HTH_TETR_2"/>
    <property type="match status" value="1"/>
</dbReference>
<reference evidence="6 7" key="1">
    <citation type="submission" date="2023-07" db="EMBL/GenBank/DDBJ databases">
        <title>Sequencing the genomes of 1000 actinobacteria strains.</title>
        <authorList>
            <person name="Klenk H.-P."/>
        </authorList>
    </citation>
    <scope>NUCLEOTIDE SEQUENCE [LARGE SCALE GENOMIC DNA]</scope>
    <source>
        <strain evidence="6 7">DSM 46740</strain>
    </source>
</reference>
<dbReference type="SUPFAM" id="SSF48498">
    <property type="entry name" value="Tetracyclin repressor-like, C-terminal domain"/>
    <property type="match status" value="1"/>
</dbReference>
<evidence type="ECO:0000256" key="4">
    <source>
        <dbReference type="PROSITE-ProRule" id="PRU00335"/>
    </source>
</evidence>
<gene>
    <name evidence="6" type="ORF">J2853_000336</name>
</gene>
<sequence>MSRQLTAYDAKRPALTKRGEATRRRILEAATDLIFDQGATSTTLDEVRAVTRTSKSQLYHYFADKSDLVRAVIEHQTQRMIDAQRPLIDEIESFEDLVAWRDHLVTLQRDRRCGGGCPLGSLAGELADVDETARLDLVRAFDHWQGHLLRGLTRMRDRRELRADADPDALATAIMAGLQGGFLLSQTMRSARPLAIALDAALTYVRSHLAPETRSSGLQTRDSERSR</sequence>
<dbReference type="InterPro" id="IPR036271">
    <property type="entry name" value="Tet_transcr_reg_TetR-rel_C_sf"/>
</dbReference>
<organism evidence="6 7">
    <name type="scientific">Streptosporangium lutulentum</name>
    <dbReference type="NCBI Taxonomy" id="1461250"/>
    <lineage>
        <taxon>Bacteria</taxon>
        <taxon>Bacillati</taxon>
        <taxon>Actinomycetota</taxon>
        <taxon>Actinomycetes</taxon>
        <taxon>Streptosporangiales</taxon>
        <taxon>Streptosporangiaceae</taxon>
        <taxon>Streptosporangium</taxon>
    </lineage>
</organism>
<keyword evidence="2 4" id="KW-0238">DNA-binding</keyword>
<dbReference type="PANTHER" id="PTHR47506">
    <property type="entry name" value="TRANSCRIPTIONAL REGULATORY PROTEIN"/>
    <property type="match status" value="1"/>
</dbReference>
<accession>A0ABT9Q323</accession>
<evidence type="ECO:0000256" key="3">
    <source>
        <dbReference type="ARBA" id="ARBA00023163"/>
    </source>
</evidence>
<evidence type="ECO:0000313" key="7">
    <source>
        <dbReference type="Proteomes" id="UP001225356"/>
    </source>
</evidence>
<evidence type="ECO:0000313" key="6">
    <source>
        <dbReference type="EMBL" id="MDP9841125.1"/>
    </source>
</evidence>
<keyword evidence="3" id="KW-0804">Transcription</keyword>
<evidence type="ECO:0000256" key="2">
    <source>
        <dbReference type="ARBA" id="ARBA00023125"/>
    </source>
</evidence>
<comment type="caution">
    <text evidence="6">The sequence shown here is derived from an EMBL/GenBank/DDBJ whole genome shotgun (WGS) entry which is preliminary data.</text>
</comment>
<keyword evidence="7" id="KW-1185">Reference proteome</keyword>
<dbReference type="SUPFAM" id="SSF46689">
    <property type="entry name" value="Homeodomain-like"/>
    <property type="match status" value="1"/>
</dbReference>
<protein>
    <submittedName>
        <fullName evidence="6">AcrR family transcriptional regulator</fullName>
    </submittedName>
</protein>
<keyword evidence="1" id="KW-0805">Transcription regulation</keyword>
<proteinExistence type="predicted"/>
<feature type="domain" description="HTH tetR-type" evidence="5">
    <location>
        <begin position="20"/>
        <end position="80"/>
    </location>
</feature>
<dbReference type="Proteomes" id="UP001225356">
    <property type="component" value="Unassembled WGS sequence"/>
</dbReference>
<evidence type="ECO:0000259" key="5">
    <source>
        <dbReference type="PROSITE" id="PS50977"/>
    </source>
</evidence>
<dbReference type="RefSeq" id="WP_307554181.1">
    <property type="nucleotide sequence ID" value="NZ_JAUSQU010000001.1"/>
</dbReference>
<dbReference type="PANTHER" id="PTHR47506:SF1">
    <property type="entry name" value="HTH-TYPE TRANSCRIPTIONAL REGULATOR YJDC"/>
    <property type="match status" value="1"/>
</dbReference>
<dbReference type="Gene3D" id="1.10.357.10">
    <property type="entry name" value="Tetracycline Repressor, domain 2"/>
    <property type="match status" value="1"/>
</dbReference>
<name>A0ABT9Q323_9ACTN</name>
<dbReference type="InterPro" id="IPR009057">
    <property type="entry name" value="Homeodomain-like_sf"/>
</dbReference>
<dbReference type="Pfam" id="PF00440">
    <property type="entry name" value="TetR_N"/>
    <property type="match status" value="1"/>
</dbReference>
<feature type="DNA-binding region" description="H-T-H motif" evidence="4">
    <location>
        <begin position="43"/>
        <end position="62"/>
    </location>
</feature>
<evidence type="ECO:0000256" key="1">
    <source>
        <dbReference type="ARBA" id="ARBA00023015"/>
    </source>
</evidence>
<dbReference type="InterPro" id="IPR011075">
    <property type="entry name" value="TetR_C"/>
</dbReference>